<accession>A0AAV1JQQ9</accession>
<sequence>MQCPLADVQAACTTSITSKLTQLLNKHMYQAIFELRGLLPNALRKEHVKYKAGGAWAERAPNLGRPGKVTLERDCTGIYREGALGRSRKVAIYCYDCVDITFTGARTCSCRYESRTPERVYSTRRCRDCGARRSNDARGQSATVVYALVAHGPSGGATVCRPHNHSPLPLPGQYHYSTLRFKCLPSTNPKCSFL</sequence>
<name>A0AAV1JQQ9_9NEOP</name>
<keyword evidence="2" id="KW-1185">Reference proteome</keyword>
<evidence type="ECO:0000313" key="2">
    <source>
        <dbReference type="Proteomes" id="UP001497472"/>
    </source>
</evidence>
<dbReference type="AlphaFoldDB" id="A0AAV1JQQ9"/>
<comment type="caution">
    <text evidence="1">The sequence shown here is derived from an EMBL/GenBank/DDBJ whole genome shotgun (WGS) entry which is preliminary data.</text>
</comment>
<organism evidence="1 2">
    <name type="scientific">Leptosia nina</name>
    <dbReference type="NCBI Taxonomy" id="320188"/>
    <lineage>
        <taxon>Eukaryota</taxon>
        <taxon>Metazoa</taxon>
        <taxon>Ecdysozoa</taxon>
        <taxon>Arthropoda</taxon>
        <taxon>Hexapoda</taxon>
        <taxon>Insecta</taxon>
        <taxon>Pterygota</taxon>
        <taxon>Neoptera</taxon>
        <taxon>Endopterygota</taxon>
        <taxon>Lepidoptera</taxon>
        <taxon>Glossata</taxon>
        <taxon>Ditrysia</taxon>
        <taxon>Papilionoidea</taxon>
        <taxon>Pieridae</taxon>
        <taxon>Pierinae</taxon>
        <taxon>Leptosia</taxon>
    </lineage>
</organism>
<evidence type="ECO:0000313" key="1">
    <source>
        <dbReference type="EMBL" id="CAK1551808.1"/>
    </source>
</evidence>
<dbReference type="EMBL" id="CAVLEF010000132">
    <property type="protein sequence ID" value="CAK1551808.1"/>
    <property type="molecule type" value="Genomic_DNA"/>
</dbReference>
<protein>
    <submittedName>
        <fullName evidence="1">Uncharacterized protein</fullName>
    </submittedName>
</protein>
<proteinExistence type="predicted"/>
<gene>
    <name evidence="1" type="ORF">LNINA_LOCUS10914</name>
</gene>
<dbReference type="Proteomes" id="UP001497472">
    <property type="component" value="Unassembled WGS sequence"/>
</dbReference>
<reference evidence="1 2" key="1">
    <citation type="submission" date="2023-11" db="EMBL/GenBank/DDBJ databases">
        <authorList>
            <person name="Okamura Y."/>
        </authorList>
    </citation>
    <scope>NUCLEOTIDE SEQUENCE [LARGE SCALE GENOMIC DNA]</scope>
</reference>